<evidence type="ECO:0000313" key="7">
    <source>
        <dbReference type="EMBL" id="MCX2937817.1"/>
    </source>
</evidence>
<evidence type="ECO:0000256" key="6">
    <source>
        <dbReference type="SAM" id="Phobius"/>
    </source>
</evidence>
<feature type="transmembrane region" description="Helical" evidence="6">
    <location>
        <begin position="40"/>
        <end position="61"/>
    </location>
</feature>
<dbReference type="EMBL" id="JAPJDO010000010">
    <property type="protein sequence ID" value="MCX2937817.1"/>
    <property type="molecule type" value="Genomic_DNA"/>
</dbReference>
<feature type="transmembrane region" description="Helical" evidence="6">
    <location>
        <begin position="14"/>
        <end position="33"/>
    </location>
</feature>
<evidence type="ECO:0000256" key="3">
    <source>
        <dbReference type="ARBA" id="ARBA00022692"/>
    </source>
</evidence>
<comment type="subcellular location">
    <subcellularLocation>
        <location evidence="1">Membrane</location>
        <topology evidence="1">Multi-pass membrane protein</topology>
    </subcellularLocation>
</comment>
<reference evidence="7 8" key="1">
    <citation type="submission" date="2022-11" db="EMBL/GenBank/DDBJ databases">
        <title>Mycobacterium sp. nov.</title>
        <authorList>
            <person name="Papic B."/>
            <person name="Spicic S."/>
            <person name="Duvnjak S."/>
        </authorList>
    </citation>
    <scope>NUCLEOTIDE SEQUENCE [LARGE SCALE GENOMIC DNA]</scope>
    <source>
        <strain evidence="7 8">CVI_P4</strain>
    </source>
</reference>
<feature type="transmembrane region" description="Helical" evidence="6">
    <location>
        <begin position="171"/>
        <end position="192"/>
    </location>
</feature>
<keyword evidence="5 6" id="KW-0472">Membrane</keyword>
<dbReference type="RefSeq" id="WP_265997477.1">
    <property type="nucleotide sequence ID" value="NZ_JAPJDN010000010.1"/>
</dbReference>
<dbReference type="Pfam" id="PF03741">
    <property type="entry name" value="TerC"/>
    <property type="match status" value="1"/>
</dbReference>
<dbReference type="Proteomes" id="UP001300745">
    <property type="component" value="Unassembled WGS sequence"/>
</dbReference>
<name>A0ABT3SE79_9MYCO</name>
<comment type="caution">
    <text evidence="7">The sequence shown here is derived from an EMBL/GenBank/DDBJ whole genome shotgun (WGS) entry which is preliminary data.</text>
</comment>
<keyword evidence="3 6" id="KW-0812">Transmembrane</keyword>
<comment type="similarity">
    <text evidence="2">Belongs to the TerC family.</text>
</comment>
<proteinExistence type="inferred from homology"/>
<feature type="transmembrane region" description="Helical" evidence="6">
    <location>
        <begin position="67"/>
        <end position="86"/>
    </location>
</feature>
<evidence type="ECO:0000256" key="2">
    <source>
        <dbReference type="ARBA" id="ARBA00007511"/>
    </source>
</evidence>
<keyword evidence="8" id="KW-1185">Reference proteome</keyword>
<evidence type="ECO:0000256" key="1">
    <source>
        <dbReference type="ARBA" id="ARBA00004141"/>
    </source>
</evidence>
<feature type="transmembrane region" description="Helical" evidence="6">
    <location>
        <begin position="112"/>
        <end position="135"/>
    </location>
</feature>
<dbReference type="PANTHER" id="PTHR30238:SF0">
    <property type="entry name" value="THYLAKOID MEMBRANE PROTEIN TERC, CHLOROPLASTIC"/>
    <property type="match status" value="1"/>
</dbReference>
<protein>
    <recommendedName>
        <fullName evidence="9">Integral membrane protein</fullName>
    </recommendedName>
</protein>
<evidence type="ECO:0008006" key="9">
    <source>
        <dbReference type="Google" id="ProtNLM"/>
    </source>
</evidence>
<accession>A0ABT3SE79</accession>
<sequence length="224" mass="23550">MNATELISCTLTELSLSVDNVMVWAVIIARIGLPARQYRAVLAAGVAMAFVLRAGAIVVGAAALERFAWLTFALGAVLVWTGYRIARDDSDDDGQGDGVVMRIAARVLRRPALVAVAALGLTDVVFAVDSIPASFGVTRDPLTIALANLVALAALWSLYGVVSALLDRFAYLSRGLAVIMVWLGLSMWLGHVVAVPEWVTLTFIVAALGTSIAASVAATRRVAA</sequence>
<evidence type="ECO:0000256" key="4">
    <source>
        <dbReference type="ARBA" id="ARBA00022989"/>
    </source>
</evidence>
<dbReference type="InterPro" id="IPR005496">
    <property type="entry name" value="Integral_membrane_TerC"/>
</dbReference>
<keyword evidence="4 6" id="KW-1133">Transmembrane helix</keyword>
<dbReference type="PANTHER" id="PTHR30238">
    <property type="entry name" value="MEMBRANE BOUND PREDICTED REDOX MODULATOR"/>
    <property type="match status" value="1"/>
</dbReference>
<evidence type="ECO:0000313" key="8">
    <source>
        <dbReference type="Proteomes" id="UP001300745"/>
    </source>
</evidence>
<gene>
    <name evidence="7" type="ORF">ORI27_13995</name>
</gene>
<feature type="transmembrane region" description="Helical" evidence="6">
    <location>
        <begin position="141"/>
        <end position="159"/>
    </location>
</feature>
<organism evidence="7 8">
    <name type="scientific">Mycobacterium pinniadriaticum</name>
    <dbReference type="NCBI Taxonomy" id="2994102"/>
    <lineage>
        <taxon>Bacteria</taxon>
        <taxon>Bacillati</taxon>
        <taxon>Actinomycetota</taxon>
        <taxon>Actinomycetes</taxon>
        <taxon>Mycobacteriales</taxon>
        <taxon>Mycobacteriaceae</taxon>
        <taxon>Mycobacterium</taxon>
    </lineage>
</organism>
<evidence type="ECO:0000256" key="5">
    <source>
        <dbReference type="ARBA" id="ARBA00023136"/>
    </source>
</evidence>
<feature type="transmembrane region" description="Helical" evidence="6">
    <location>
        <begin position="198"/>
        <end position="218"/>
    </location>
</feature>